<proteinExistence type="predicted"/>
<name>A0A553FFL7_9CORY</name>
<evidence type="ECO:0000313" key="3">
    <source>
        <dbReference type="EMBL" id="TRX56039.1"/>
    </source>
</evidence>
<feature type="compositionally biased region" description="Basic and acidic residues" evidence="1">
    <location>
        <begin position="52"/>
        <end position="82"/>
    </location>
</feature>
<protein>
    <recommendedName>
        <fullName evidence="2">Long Rib domain-containing protein</fullName>
    </recommendedName>
</protein>
<feature type="region of interest" description="Disordered" evidence="1">
    <location>
        <begin position="1"/>
        <end position="107"/>
    </location>
</feature>
<feature type="domain" description="Long Rib" evidence="2">
    <location>
        <begin position="2"/>
        <end position="27"/>
    </location>
</feature>
<evidence type="ECO:0000313" key="4">
    <source>
        <dbReference type="Proteomes" id="UP000320443"/>
    </source>
</evidence>
<comment type="caution">
    <text evidence="3">The sequence shown here is derived from an EMBL/GenBank/DDBJ whole genome shotgun (WGS) entry which is preliminary data.</text>
</comment>
<accession>A0A553FFL7</accession>
<organism evidence="3 4">
    <name type="scientific">Corynebacterium hiratae</name>
    <dbReference type="NCBI Taxonomy" id="3139423"/>
    <lineage>
        <taxon>Bacteria</taxon>
        <taxon>Bacillati</taxon>
        <taxon>Actinomycetota</taxon>
        <taxon>Actinomycetes</taxon>
        <taxon>Mycobacteriales</taxon>
        <taxon>Corynebacteriaceae</taxon>
        <taxon>Corynebacterium</taxon>
    </lineage>
</organism>
<dbReference type="Proteomes" id="UP000320443">
    <property type="component" value="Unassembled WGS sequence"/>
</dbReference>
<evidence type="ECO:0000256" key="1">
    <source>
        <dbReference type="SAM" id="MobiDB-lite"/>
    </source>
</evidence>
<dbReference type="RefSeq" id="WP_144014180.1">
    <property type="nucleotide sequence ID" value="NZ_VKDK01000084.1"/>
</dbReference>
<reference evidence="3 4" key="1">
    <citation type="submission" date="2019-07" db="EMBL/GenBank/DDBJ databases">
        <title>Draft genome of C. aurimucosum strain 2274.</title>
        <authorList>
            <person name="Pacheco L.G.C."/>
            <person name="Aguiar E.R.G.R."/>
            <person name="Santos C.S."/>
            <person name="Rocha D.J.P.G."/>
            <person name="Sant'Anna L.O."/>
            <person name="Mattos-Guaraldi A.L."/>
            <person name="Santos L.S."/>
        </authorList>
    </citation>
    <scope>NUCLEOTIDE SEQUENCE [LARGE SCALE GENOMIC DNA]</scope>
    <source>
        <strain evidence="3 4">2274</strain>
    </source>
</reference>
<keyword evidence="4" id="KW-1185">Reference proteome</keyword>
<sequence>GDKITVPVEVTYPDGSKDNVDVTVTVEEPDNTDPEQPGVKDNESFEPGYEDGSGKPGEDVKVEKPEFKDGDNNKVTPPEDTKFTPGENAPEGVKVDENTGEITVPVP</sequence>
<feature type="domain" description="Long Rib" evidence="2">
    <location>
        <begin position="43"/>
        <end position="106"/>
    </location>
</feature>
<dbReference type="AlphaFoldDB" id="A0A553FFL7"/>
<gene>
    <name evidence="3" type="ORF">FNY97_13740</name>
</gene>
<evidence type="ECO:0000259" key="2">
    <source>
        <dbReference type="Pfam" id="PF18957"/>
    </source>
</evidence>
<feature type="non-terminal residue" evidence="3">
    <location>
        <position position="1"/>
    </location>
</feature>
<dbReference type="EMBL" id="VKDK01000084">
    <property type="protein sequence ID" value="TRX56039.1"/>
    <property type="molecule type" value="Genomic_DNA"/>
</dbReference>
<dbReference type="Pfam" id="PF18957">
    <property type="entry name" value="RibLong"/>
    <property type="match status" value="2"/>
</dbReference>
<dbReference type="NCBIfam" id="NF038186">
    <property type="entry name" value="YPDG_rpt"/>
    <property type="match status" value="1"/>
</dbReference>
<dbReference type="InterPro" id="IPR044055">
    <property type="entry name" value="RibLong"/>
</dbReference>
<feature type="non-terminal residue" evidence="3">
    <location>
        <position position="107"/>
    </location>
</feature>